<evidence type="ECO:0000256" key="5">
    <source>
        <dbReference type="PIRSR" id="PIRSR001221-1"/>
    </source>
</evidence>
<dbReference type="EC" id="3.5.1.4" evidence="3"/>
<dbReference type="InterPro" id="IPR023631">
    <property type="entry name" value="Amidase_dom"/>
</dbReference>
<evidence type="ECO:0000313" key="8">
    <source>
        <dbReference type="EMBL" id="ODV89635.1"/>
    </source>
</evidence>
<dbReference type="SUPFAM" id="SSF75304">
    <property type="entry name" value="Amidase signature (AS) enzymes"/>
    <property type="match status" value="1"/>
</dbReference>
<feature type="domain" description="Amidase" evidence="7">
    <location>
        <begin position="89"/>
        <end position="532"/>
    </location>
</feature>
<feature type="binding site" evidence="6">
    <location>
        <position position="219"/>
    </location>
    <ligand>
        <name>substrate</name>
    </ligand>
</feature>
<gene>
    <name evidence="8" type="ORF">CANCADRAFT_32828</name>
</gene>
<dbReference type="PANTHER" id="PTHR46072:SF4">
    <property type="entry name" value="AMIDASE C550.07-RELATED"/>
    <property type="match status" value="1"/>
</dbReference>
<sequence length="542" mass="60035">MVEVTGVDLEKYEREWMPKVLKARQDVIDSMAKEYMLPEDKMPSPDRLNVLKLPYEAGTMSDKELTITETPAYLLVEKMAKGELTAKETLIAYLKRATIAHQILNCSTGFLIESAMARAEELDKYYAETGKVVGPLHGVPMSVKEHLYIKGEKCNAGFVAWIDRVAPFDNLQVSIMKKAGAIFFVRTNEPQSLMHPDTDNNIWGMCKNGNNLNLSSGGSSGGEGALVGFRGSPLGIGTDIGGSIRFPAAFNGCYGFRPTALRSSLLGCNAAGVGQITVLPAEGPLAQSAEDLELYMKVYSDGEPWRYDSSLAAMPWREAKLPSKLKFGIMWEDGIVAPTPPVKRGLKTVAEKLKAAGHEVVDFEATMAAELWETASKSYFADNGKADIEALAESGEPWLELTKYALGYAEPLSVEEQWRLNGNRDMARQLWLEKMNTEGIDFIICPSYLSVAPPQKKIFYWSYTAMFNVLDMPSSIFPTGLYVDPKIDTWDASYKPRSEQEKVEHSYYSPEVTVEAPITLQLVGRRFMDEDVIAATKIVSSL</sequence>
<feature type="active site" description="Charge relay system" evidence="5">
    <location>
        <position position="144"/>
    </location>
</feature>
<dbReference type="PROSITE" id="PS00571">
    <property type="entry name" value="AMIDASES"/>
    <property type="match status" value="1"/>
</dbReference>
<feature type="binding site" evidence="6">
    <location>
        <begin position="240"/>
        <end position="243"/>
    </location>
    <ligand>
        <name>substrate</name>
    </ligand>
</feature>
<dbReference type="OrthoDB" id="6428749at2759"/>
<evidence type="ECO:0000256" key="3">
    <source>
        <dbReference type="ARBA" id="ARBA00012922"/>
    </source>
</evidence>
<dbReference type="Gene3D" id="3.90.1300.10">
    <property type="entry name" value="Amidase signature (AS) domain"/>
    <property type="match status" value="1"/>
</dbReference>
<dbReference type="GO" id="GO:0004040">
    <property type="term" value="F:amidase activity"/>
    <property type="evidence" value="ECO:0007669"/>
    <property type="project" value="UniProtKB-EC"/>
</dbReference>
<evidence type="ECO:0000313" key="9">
    <source>
        <dbReference type="Proteomes" id="UP000095023"/>
    </source>
</evidence>
<reference evidence="9" key="1">
    <citation type="submission" date="2016-02" db="EMBL/GenBank/DDBJ databases">
        <title>Comparative genomics of biotechnologically important yeasts.</title>
        <authorList>
            <consortium name="DOE Joint Genome Institute"/>
            <person name="Riley R."/>
            <person name="Haridas S."/>
            <person name="Wolfe K.H."/>
            <person name="Lopes M.R."/>
            <person name="Hittinger C.T."/>
            <person name="Goker M."/>
            <person name="Salamov A."/>
            <person name="Wisecaver J."/>
            <person name="Long T.M."/>
            <person name="Aerts A.L."/>
            <person name="Barry K."/>
            <person name="Choi C."/>
            <person name="Clum A."/>
            <person name="Coughlan A.Y."/>
            <person name="Deshpande S."/>
            <person name="Douglass A.P."/>
            <person name="Hanson S.J."/>
            <person name="Klenk H.-P."/>
            <person name="Labutti K."/>
            <person name="Lapidus A."/>
            <person name="Lindquist E."/>
            <person name="Lipzen A."/>
            <person name="Meier-Kolthoff J.P."/>
            <person name="Ohm R.A."/>
            <person name="Otillar R.P."/>
            <person name="Pangilinan J."/>
            <person name="Peng Y."/>
            <person name="Rokas A."/>
            <person name="Rosa C.A."/>
            <person name="Scheuner C."/>
            <person name="Sibirny A.A."/>
            <person name="Slot J.C."/>
            <person name="Stielow J.B."/>
            <person name="Sun H."/>
            <person name="Kurtzman C.P."/>
            <person name="Blackwell M."/>
            <person name="Jeffries T.W."/>
            <person name="Grigoriev I.V."/>
        </authorList>
    </citation>
    <scope>NUCLEOTIDE SEQUENCE [LARGE SCALE GENOMIC DNA]</scope>
    <source>
        <strain evidence="9">NRRL Y-17796</strain>
    </source>
</reference>
<proteinExistence type="inferred from homology"/>
<feature type="active site" description="Acyl-ester intermediate" evidence="5">
    <location>
        <position position="243"/>
    </location>
</feature>
<dbReference type="AlphaFoldDB" id="A0A1E4TCZ7"/>
<accession>A0A1E4TCZ7</accession>
<dbReference type="InterPro" id="IPR036928">
    <property type="entry name" value="AS_sf"/>
</dbReference>
<dbReference type="InterPro" id="IPR020556">
    <property type="entry name" value="Amidase_CS"/>
</dbReference>
<keyword evidence="9" id="KW-1185">Reference proteome</keyword>
<comment type="catalytic activity">
    <reaction evidence="1">
        <text>a monocarboxylic acid amide + H2O = a monocarboxylate + NH4(+)</text>
        <dbReference type="Rhea" id="RHEA:12020"/>
        <dbReference type="ChEBI" id="CHEBI:15377"/>
        <dbReference type="ChEBI" id="CHEBI:28938"/>
        <dbReference type="ChEBI" id="CHEBI:35757"/>
        <dbReference type="ChEBI" id="CHEBI:83628"/>
        <dbReference type="EC" id="3.5.1.4"/>
    </reaction>
</comment>
<dbReference type="Pfam" id="PF01425">
    <property type="entry name" value="Amidase"/>
    <property type="match status" value="1"/>
</dbReference>
<feature type="active site" description="Charge relay system" evidence="5">
    <location>
        <position position="219"/>
    </location>
</feature>
<feature type="binding site" evidence="6">
    <location>
        <position position="193"/>
    </location>
    <ligand>
        <name>substrate</name>
    </ligand>
</feature>
<evidence type="ECO:0000256" key="6">
    <source>
        <dbReference type="PIRSR" id="PIRSR001221-2"/>
    </source>
</evidence>
<evidence type="ECO:0000256" key="2">
    <source>
        <dbReference type="ARBA" id="ARBA00009199"/>
    </source>
</evidence>
<keyword evidence="4" id="KW-0378">Hydrolase</keyword>
<evidence type="ECO:0000256" key="1">
    <source>
        <dbReference type="ARBA" id="ARBA00001311"/>
    </source>
</evidence>
<dbReference type="PIRSF" id="PIRSF001221">
    <property type="entry name" value="Amidase_fungi"/>
    <property type="match status" value="1"/>
</dbReference>
<dbReference type="EMBL" id="KV453843">
    <property type="protein sequence ID" value="ODV89635.1"/>
    <property type="molecule type" value="Genomic_DNA"/>
</dbReference>
<organism evidence="8 9">
    <name type="scientific">Tortispora caseinolytica NRRL Y-17796</name>
    <dbReference type="NCBI Taxonomy" id="767744"/>
    <lineage>
        <taxon>Eukaryota</taxon>
        <taxon>Fungi</taxon>
        <taxon>Dikarya</taxon>
        <taxon>Ascomycota</taxon>
        <taxon>Saccharomycotina</taxon>
        <taxon>Trigonopsidomycetes</taxon>
        <taxon>Trigonopsidales</taxon>
        <taxon>Trigonopsidaceae</taxon>
        <taxon>Tortispora</taxon>
    </lineage>
</organism>
<evidence type="ECO:0000256" key="4">
    <source>
        <dbReference type="ARBA" id="ARBA00022801"/>
    </source>
</evidence>
<dbReference type="Proteomes" id="UP000095023">
    <property type="component" value="Unassembled WGS sequence"/>
</dbReference>
<evidence type="ECO:0000259" key="7">
    <source>
        <dbReference type="Pfam" id="PF01425"/>
    </source>
</evidence>
<name>A0A1E4TCZ7_9ASCO</name>
<protein>
    <recommendedName>
        <fullName evidence="3">amidase</fullName>
        <ecNumber evidence="3">3.5.1.4</ecNumber>
    </recommendedName>
</protein>
<dbReference type="PANTHER" id="PTHR46072">
    <property type="entry name" value="AMIDASE-RELATED-RELATED"/>
    <property type="match status" value="1"/>
</dbReference>
<comment type="similarity">
    <text evidence="2">Belongs to the amidase family.</text>
</comment>